<dbReference type="GO" id="GO:0005634">
    <property type="term" value="C:nucleus"/>
    <property type="evidence" value="ECO:0007669"/>
    <property type="project" value="UniProtKB-SubCell"/>
</dbReference>
<dbReference type="GO" id="GO:0003677">
    <property type="term" value="F:DNA binding"/>
    <property type="evidence" value="ECO:0007669"/>
    <property type="project" value="InterPro"/>
</dbReference>
<proteinExistence type="predicted"/>
<dbReference type="GeneID" id="108737268"/>
<sequence>MRDDPAFNIKFLEVIEKHRVLYDYTMDQYSNRHIQKQTWNEVAAELNESTTACKEKWKNIRSAFTRYLRQKPKKSGLAAKLQRSYYLTDYLQFLLPYTKSRSSIPAQPEKHDETNNSFDEIDETEGIDFENFQEETPSEDGILSNDQESNIDETCIKQTIKASKQTDPLEGECAMEIFQSTNSRMKELEDSDVQFVSKNSRMKELEDSDLQFLKSILPDMRQMNSRQKFQFKIGTMQLIGHILYNTSAPKSHMHASTSVKTSPTPNPQTY</sequence>
<dbReference type="RefSeq" id="XP_018325511.1">
    <property type="nucleotide sequence ID" value="XM_018470009.1"/>
</dbReference>
<dbReference type="PANTHER" id="PTHR12243:SF60">
    <property type="entry name" value="SI:CH211-15D5.12-RELATED"/>
    <property type="match status" value="1"/>
</dbReference>
<comment type="subcellular location">
    <subcellularLocation>
        <location evidence="1">Nucleus</location>
    </subcellularLocation>
</comment>
<evidence type="ECO:0000313" key="4">
    <source>
        <dbReference type="Proteomes" id="UP000192223"/>
    </source>
</evidence>
<dbReference type="InterPro" id="IPR039353">
    <property type="entry name" value="TF_Adf1"/>
</dbReference>
<dbReference type="Pfam" id="PF10545">
    <property type="entry name" value="MADF_DNA_bdg"/>
    <property type="match status" value="1"/>
</dbReference>
<dbReference type="PANTHER" id="PTHR12243">
    <property type="entry name" value="MADF DOMAIN TRANSCRIPTION FACTOR"/>
    <property type="match status" value="1"/>
</dbReference>
<name>A0A1W4WNK5_AGRPL</name>
<dbReference type="Pfam" id="PF02944">
    <property type="entry name" value="BESS"/>
    <property type="match status" value="1"/>
</dbReference>
<dbReference type="SMART" id="SM00595">
    <property type="entry name" value="MADF"/>
    <property type="match status" value="1"/>
</dbReference>
<dbReference type="PROSITE" id="PS51029">
    <property type="entry name" value="MADF"/>
    <property type="match status" value="1"/>
</dbReference>
<dbReference type="GO" id="GO:0006357">
    <property type="term" value="P:regulation of transcription by RNA polymerase II"/>
    <property type="evidence" value="ECO:0007669"/>
    <property type="project" value="TreeGrafter"/>
</dbReference>
<dbReference type="AlphaFoldDB" id="A0A1W4WNK5"/>
<keyword evidence="4" id="KW-1185">Reference proteome</keyword>
<dbReference type="GO" id="GO:0005667">
    <property type="term" value="C:transcription regulator complex"/>
    <property type="evidence" value="ECO:0007669"/>
    <property type="project" value="TreeGrafter"/>
</dbReference>
<dbReference type="PROSITE" id="PS51031">
    <property type="entry name" value="BESS"/>
    <property type="match status" value="1"/>
</dbReference>
<evidence type="ECO:0000256" key="1">
    <source>
        <dbReference type="PROSITE-ProRule" id="PRU00371"/>
    </source>
</evidence>
<dbReference type="STRING" id="224129.A0A1W4WNK5"/>
<gene>
    <name evidence="5" type="primary">LOC108737268</name>
</gene>
<dbReference type="OrthoDB" id="6147983at2759"/>
<dbReference type="KEGG" id="apln:108737268"/>
<keyword evidence="1" id="KW-0539">Nucleus</keyword>
<dbReference type="Proteomes" id="UP000192223">
    <property type="component" value="Unplaced"/>
</dbReference>
<evidence type="ECO:0000259" key="3">
    <source>
        <dbReference type="PROSITE" id="PS51031"/>
    </source>
</evidence>
<protein>
    <submittedName>
        <fullName evidence="5">Uncharacterized protein LOC108737268</fullName>
    </submittedName>
</protein>
<accession>A0A1W4WNK5</accession>
<feature type="domain" description="BESS" evidence="3">
    <location>
        <begin position="206"/>
        <end position="245"/>
    </location>
</feature>
<dbReference type="FunCoup" id="A0A1W4WNK5">
    <property type="interactions" value="16"/>
</dbReference>
<reference evidence="5" key="1">
    <citation type="submission" date="2025-08" db="UniProtKB">
        <authorList>
            <consortium name="RefSeq"/>
        </authorList>
    </citation>
    <scope>IDENTIFICATION</scope>
    <source>
        <tissue evidence="5">Entire body</tissue>
    </source>
</reference>
<evidence type="ECO:0000313" key="5">
    <source>
        <dbReference type="RefSeq" id="XP_018325511.1"/>
    </source>
</evidence>
<dbReference type="InterPro" id="IPR006578">
    <property type="entry name" value="MADF-dom"/>
</dbReference>
<organism evidence="4 5">
    <name type="scientific">Agrilus planipennis</name>
    <name type="common">Emerald ash borer</name>
    <name type="synonym">Agrilus marcopoli</name>
    <dbReference type="NCBI Taxonomy" id="224129"/>
    <lineage>
        <taxon>Eukaryota</taxon>
        <taxon>Metazoa</taxon>
        <taxon>Ecdysozoa</taxon>
        <taxon>Arthropoda</taxon>
        <taxon>Hexapoda</taxon>
        <taxon>Insecta</taxon>
        <taxon>Pterygota</taxon>
        <taxon>Neoptera</taxon>
        <taxon>Endopterygota</taxon>
        <taxon>Coleoptera</taxon>
        <taxon>Polyphaga</taxon>
        <taxon>Elateriformia</taxon>
        <taxon>Buprestoidea</taxon>
        <taxon>Buprestidae</taxon>
        <taxon>Agrilinae</taxon>
        <taxon>Agrilus</taxon>
    </lineage>
</organism>
<evidence type="ECO:0000259" key="2">
    <source>
        <dbReference type="PROSITE" id="PS51029"/>
    </source>
</evidence>
<feature type="domain" description="MADF" evidence="2">
    <location>
        <begin position="10"/>
        <end position="99"/>
    </location>
</feature>
<dbReference type="InterPro" id="IPR004210">
    <property type="entry name" value="BESS_motif"/>
</dbReference>
<dbReference type="InParanoid" id="A0A1W4WNK5"/>